<dbReference type="AlphaFoldDB" id="A0A1R1YG50"/>
<evidence type="ECO:0000256" key="3">
    <source>
        <dbReference type="ARBA" id="ARBA00012513"/>
    </source>
</evidence>
<sequence length="822" mass="92363">MLGKNQSFIKDSYASNKNKAKKIEPIKLDHKNVSETYQQKISPNSPTSILDNPKRSVSSPKSPKSPVNKSIKGVFNNLFSSMTDLIGSEKKSGISAPYNPVHLTHVGFDAYTGEFTCLPKEWSKILQSAGISENEQKKNHSAVLQVIEFYQENNTSYDNQVWTKMKDANIDSDFTCNASSKNSKNSSKNQDSPSTVSSFNSNNRYTDSSASSYFSPRKSKSTQYDASNPIPNNLTKLSLNSSSTNQLHSPNGRPNLSSYKTLHNDTIALNSPTDDSPINNTEIDDFSHQRYIDKFDKYIRNINSSENFKNSNHPSNDAYLNNAVKHYSDTSSASDIVSSSQNDKKEKGRNSLFNKYKQKVLSHSQSKDITFIEKKSPNSLSKSSSKTSGNITHLDNPQKSFIPKKIQSKSQLNKKNAISPLNSPHSSPNPNYDVEKKKNTNDSHQYIQKSVSNNSFNNNQSNQLHLTQSSPNNKKIFFKNVNINAKSPFSKNSALQLNQKENIHKEKKYERPIARKKKETADIPLHKVVEMMRQICNPGDPTKMYKYFVKIGQGASGGVYTAQPVNSKDIVAIKQMNLETQPKKDLIINEILVMKESRHKNIVNFIDSFLHEGFLWVVMEYMEGGCLTDLVASNLMSERQIATVCRETLEGLKHLHNKGVIHRDIKSDNVLLSMNGDIKLTDFGFCARISDQFDKRVTMVGTPYWMAPEVVTRKEYGPKVDVWSLGIMAIEMIEGEPPYLNENPLRALYLIATNGSPEIHNPQQLSPIFLDFLNLTLTVNANARPSSAQILEHPFISKAGPLSILSPLIQTARESTRNNHIK</sequence>
<evidence type="ECO:0000313" key="17">
    <source>
        <dbReference type="Proteomes" id="UP000187429"/>
    </source>
</evidence>
<dbReference type="Pfam" id="PF00786">
    <property type="entry name" value="PBD"/>
    <property type="match status" value="1"/>
</dbReference>
<dbReference type="Gene3D" id="3.90.810.10">
    <property type="entry name" value="CRIB domain"/>
    <property type="match status" value="1"/>
</dbReference>
<feature type="compositionally biased region" description="Low complexity" evidence="13">
    <location>
        <begin position="232"/>
        <end position="247"/>
    </location>
</feature>
<dbReference type="GO" id="GO:0005737">
    <property type="term" value="C:cytoplasm"/>
    <property type="evidence" value="ECO:0007669"/>
    <property type="project" value="UniProtKB-SubCell"/>
</dbReference>
<keyword evidence="8 16" id="KW-0418">Kinase</keyword>
<dbReference type="CDD" id="cd06614">
    <property type="entry name" value="STKc_PAK"/>
    <property type="match status" value="1"/>
</dbReference>
<feature type="region of interest" description="Disordered" evidence="13">
    <location>
        <begin position="452"/>
        <end position="471"/>
    </location>
</feature>
<dbReference type="Gene3D" id="3.30.200.20">
    <property type="entry name" value="Phosphorylase Kinase, domain 1"/>
    <property type="match status" value="1"/>
</dbReference>
<comment type="catalytic activity">
    <reaction evidence="11">
        <text>L-seryl-[protein] + ATP = O-phospho-L-seryl-[protein] + ADP + H(+)</text>
        <dbReference type="Rhea" id="RHEA:17989"/>
        <dbReference type="Rhea" id="RHEA-COMP:9863"/>
        <dbReference type="Rhea" id="RHEA-COMP:11604"/>
        <dbReference type="ChEBI" id="CHEBI:15378"/>
        <dbReference type="ChEBI" id="CHEBI:29999"/>
        <dbReference type="ChEBI" id="CHEBI:30616"/>
        <dbReference type="ChEBI" id="CHEBI:83421"/>
        <dbReference type="ChEBI" id="CHEBI:456216"/>
        <dbReference type="EC" id="2.7.11.1"/>
    </reaction>
</comment>
<organism evidence="16 17">
    <name type="scientific">Smittium culicis</name>
    <dbReference type="NCBI Taxonomy" id="133412"/>
    <lineage>
        <taxon>Eukaryota</taxon>
        <taxon>Fungi</taxon>
        <taxon>Fungi incertae sedis</taxon>
        <taxon>Zoopagomycota</taxon>
        <taxon>Kickxellomycotina</taxon>
        <taxon>Harpellomycetes</taxon>
        <taxon>Harpellales</taxon>
        <taxon>Legeriomycetaceae</taxon>
        <taxon>Smittium</taxon>
    </lineage>
</organism>
<feature type="binding site" evidence="12">
    <location>
        <position position="574"/>
    </location>
    <ligand>
        <name>ATP</name>
        <dbReference type="ChEBI" id="CHEBI:30616"/>
    </ligand>
</feature>
<comment type="catalytic activity">
    <reaction evidence="10">
        <text>L-threonyl-[protein] + ATP = O-phospho-L-threonyl-[protein] + ADP + H(+)</text>
        <dbReference type="Rhea" id="RHEA:46608"/>
        <dbReference type="Rhea" id="RHEA-COMP:11060"/>
        <dbReference type="Rhea" id="RHEA-COMP:11605"/>
        <dbReference type="ChEBI" id="CHEBI:15378"/>
        <dbReference type="ChEBI" id="CHEBI:30013"/>
        <dbReference type="ChEBI" id="CHEBI:30616"/>
        <dbReference type="ChEBI" id="CHEBI:61977"/>
        <dbReference type="ChEBI" id="CHEBI:456216"/>
        <dbReference type="EC" id="2.7.11.1"/>
    </reaction>
</comment>
<comment type="similarity">
    <text evidence="2">Belongs to the protein kinase superfamily. STE Ser/Thr protein kinase family. STE20 subfamily.</text>
</comment>
<feature type="compositionally biased region" description="Polar residues" evidence="13">
    <location>
        <begin position="34"/>
        <end position="50"/>
    </location>
</feature>
<feature type="compositionally biased region" description="Polar residues" evidence="13">
    <location>
        <begin position="221"/>
        <end position="231"/>
    </location>
</feature>
<evidence type="ECO:0000259" key="14">
    <source>
        <dbReference type="PROSITE" id="PS50011"/>
    </source>
</evidence>
<dbReference type="SMART" id="SM00285">
    <property type="entry name" value="PBD"/>
    <property type="match status" value="1"/>
</dbReference>
<evidence type="ECO:0000259" key="15">
    <source>
        <dbReference type="PROSITE" id="PS50108"/>
    </source>
</evidence>
<feature type="compositionally biased region" description="Low complexity" evidence="13">
    <location>
        <begin position="179"/>
        <end position="189"/>
    </location>
</feature>
<dbReference type="InterPro" id="IPR008271">
    <property type="entry name" value="Ser/Thr_kinase_AS"/>
</dbReference>
<feature type="region of interest" description="Disordered" evidence="13">
    <location>
        <begin position="331"/>
        <end position="441"/>
    </location>
</feature>
<dbReference type="Pfam" id="PF00069">
    <property type="entry name" value="Pkinase"/>
    <property type="match status" value="1"/>
</dbReference>
<dbReference type="InterPro" id="IPR036936">
    <property type="entry name" value="CRIB_dom_sf"/>
</dbReference>
<dbReference type="InterPro" id="IPR000719">
    <property type="entry name" value="Prot_kinase_dom"/>
</dbReference>
<evidence type="ECO:0000256" key="10">
    <source>
        <dbReference type="ARBA" id="ARBA00047899"/>
    </source>
</evidence>
<evidence type="ECO:0000256" key="12">
    <source>
        <dbReference type="PROSITE-ProRule" id="PRU10141"/>
    </source>
</evidence>
<feature type="domain" description="CRIB" evidence="15">
    <location>
        <begin position="94"/>
        <end position="107"/>
    </location>
</feature>
<dbReference type="InterPro" id="IPR051931">
    <property type="entry name" value="PAK3-like"/>
</dbReference>
<evidence type="ECO:0000256" key="1">
    <source>
        <dbReference type="ARBA" id="ARBA00004496"/>
    </source>
</evidence>
<reference evidence="17" key="1">
    <citation type="submission" date="2017-01" db="EMBL/GenBank/DDBJ databases">
        <authorList>
            <person name="Wang Y."/>
            <person name="White M."/>
            <person name="Kvist S."/>
            <person name="Moncalvo J.-M."/>
        </authorList>
    </citation>
    <scope>NUCLEOTIDE SEQUENCE [LARGE SCALE GENOMIC DNA]</scope>
    <source>
        <strain evidence="17">ID-206-W2</strain>
    </source>
</reference>
<comment type="subcellular location">
    <subcellularLocation>
        <location evidence="1">Cytoplasm</location>
    </subcellularLocation>
</comment>
<dbReference type="InterPro" id="IPR033923">
    <property type="entry name" value="PAK_BD"/>
</dbReference>
<dbReference type="GO" id="GO:0005524">
    <property type="term" value="F:ATP binding"/>
    <property type="evidence" value="ECO:0007669"/>
    <property type="project" value="UniProtKB-UniRule"/>
</dbReference>
<dbReference type="Gene3D" id="1.10.510.10">
    <property type="entry name" value="Transferase(Phosphotransferase) domain 1"/>
    <property type="match status" value="1"/>
</dbReference>
<keyword evidence="7 12" id="KW-0547">Nucleotide-binding</keyword>
<dbReference type="Proteomes" id="UP000187429">
    <property type="component" value="Unassembled WGS sequence"/>
</dbReference>
<feature type="compositionally biased region" description="Polar residues" evidence="13">
    <location>
        <begin position="248"/>
        <end position="259"/>
    </location>
</feature>
<feature type="compositionally biased region" description="Basic and acidic residues" evidence="13">
    <location>
        <begin position="21"/>
        <end position="33"/>
    </location>
</feature>
<evidence type="ECO:0000256" key="13">
    <source>
        <dbReference type="SAM" id="MobiDB-lite"/>
    </source>
</evidence>
<dbReference type="OrthoDB" id="248923at2759"/>
<dbReference type="PROSITE" id="PS00107">
    <property type="entry name" value="PROTEIN_KINASE_ATP"/>
    <property type="match status" value="1"/>
</dbReference>
<keyword evidence="17" id="KW-1185">Reference proteome</keyword>
<evidence type="ECO:0000256" key="8">
    <source>
        <dbReference type="ARBA" id="ARBA00022777"/>
    </source>
</evidence>
<dbReference type="PROSITE" id="PS50108">
    <property type="entry name" value="CRIB"/>
    <property type="match status" value="1"/>
</dbReference>
<feature type="domain" description="Protein kinase" evidence="14">
    <location>
        <begin position="545"/>
        <end position="796"/>
    </location>
</feature>
<comment type="caution">
    <text evidence="16">The sequence shown here is derived from an EMBL/GenBank/DDBJ whole genome shotgun (WGS) entry which is preliminary data.</text>
</comment>
<feature type="compositionally biased region" description="Low complexity" evidence="13">
    <location>
        <begin position="55"/>
        <end position="69"/>
    </location>
</feature>
<keyword evidence="5" id="KW-0723">Serine/threonine-protein kinase</keyword>
<dbReference type="GO" id="GO:0004674">
    <property type="term" value="F:protein serine/threonine kinase activity"/>
    <property type="evidence" value="ECO:0007669"/>
    <property type="project" value="UniProtKB-KW"/>
</dbReference>
<proteinExistence type="inferred from homology"/>
<feature type="region of interest" description="Disordered" evidence="13">
    <location>
        <begin position="177"/>
        <end position="259"/>
    </location>
</feature>
<dbReference type="PANTHER" id="PTHR45832">
    <property type="entry name" value="SERINE/THREONINE-PROTEIN KINASE SAMKA-RELATED-RELATED"/>
    <property type="match status" value="1"/>
</dbReference>
<dbReference type="SMART" id="SM00220">
    <property type="entry name" value="S_TKc"/>
    <property type="match status" value="1"/>
</dbReference>
<dbReference type="PROSITE" id="PS00108">
    <property type="entry name" value="PROTEIN_KINASE_ST"/>
    <property type="match status" value="1"/>
</dbReference>
<evidence type="ECO:0000256" key="7">
    <source>
        <dbReference type="ARBA" id="ARBA00022741"/>
    </source>
</evidence>
<dbReference type="EMBL" id="LSSM01001559">
    <property type="protein sequence ID" value="OMJ25901.1"/>
    <property type="molecule type" value="Genomic_DNA"/>
</dbReference>
<evidence type="ECO:0000256" key="11">
    <source>
        <dbReference type="ARBA" id="ARBA00048679"/>
    </source>
</evidence>
<gene>
    <name evidence="16" type="ORF">AYI69_g4135</name>
</gene>
<feature type="compositionally biased region" description="Low complexity" evidence="13">
    <location>
        <begin position="331"/>
        <end position="341"/>
    </location>
</feature>
<keyword evidence="4" id="KW-0963">Cytoplasm</keyword>
<dbReference type="InterPro" id="IPR000095">
    <property type="entry name" value="CRIB_dom"/>
</dbReference>
<dbReference type="InterPro" id="IPR017441">
    <property type="entry name" value="Protein_kinase_ATP_BS"/>
</dbReference>
<feature type="compositionally biased region" description="Polar residues" evidence="13">
    <location>
        <begin position="389"/>
        <end position="399"/>
    </location>
</feature>
<evidence type="ECO:0000256" key="2">
    <source>
        <dbReference type="ARBA" id="ARBA00008874"/>
    </source>
</evidence>
<feature type="compositionally biased region" description="Polar residues" evidence="13">
    <location>
        <begin position="190"/>
        <end position="214"/>
    </location>
</feature>
<keyword evidence="6" id="KW-0808">Transferase</keyword>
<dbReference type="PANTHER" id="PTHR45832:SF22">
    <property type="entry name" value="SERINE_THREONINE-PROTEIN KINASE SAMKA-RELATED"/>
    <property type="match status" value="1"/>
</dbReference>
<dbReference type="SUPFAM" id="SSF56112">
    <property type="entry name" value="Protein kinase-like (PK-like)"/>
    <property type="match status" value="1"/>
</dbReference>
<feature type="region of interest" description="Disordered" evidence="13">
    <location>
        <begin position="20"/>
        <end position="69"/>
    </location>
</feature>
<evidence type="ECO:0000256" key="9">
    <source>
        <dbReference type="ARBA" id="ARBA00022840"/>
    </source>
</evidence>
<accession>A0A1R1YG50</accession>
<dbReference type="EC" id="2.7.11.1" evidence="3"/>
<name>A0A1R1YG50_9FUNG</name>
<evidence type="ECO:0000256" key="5">
    <source>
        <dbReference type="ARBA" id="ARBA00022527"/>
    </source>
</evidence>
<dbReference type="FunFam" id="1.10.510.10:FF:000011">
    <property type="entry name" value="Non-specific serine/threonine protein kinase"/>
    <property type="match status" value="1"/>
</dbReference>
<dbReference type="PROSITE" id="PS50011">
    <property type="entry name" value="PROTEIN_KINASE_DOM"/>
    <property type="match status" value="1"/>
</dbReference>
<dbReference type="GO" id="GO:0106310">
    <property type="term" value="F:protein serine kinase activity"/>
    <property type="evidence" value="ECO:0007669"/>
    <property type="project" value="RHEA"/>
</dbReference>
<evidence type="ECO:0000313" key="16">
    <source>
        <dbReference type="EMBL" id="OMJ25901.1"/>
    </source>
</evidence>
<evidence type="ECO:0000256" key="4">
    <source>
        <dbReference type="ARBA" id="ARBA00022490"/>
    </source>
</evidence>
<dbReference type="CDD" id="cd01093">
    <property type="entry name" value="CRIB_PAK_like"/>
    <property type="match status" value="1"/>
</dbReference>
<feature type="compositionally biased region" description="Low complexity" evidence="13">
    <location>
        <begin position="419"/>
        <end position="431"/>
    </location>
</feature>
<dbReference type="FunFam" id="3.30.200.20:FF:000705">
    <property type="entry name" value="Non-specific serine/threonine protein kinase"/>
    <property type="match status" value="1"/>
</dbReference>
<dbReference type="InterPro" id="IPR011009">
    <property type="entry name" value="Kinase-like_dom_sf"/>
</dbReference>
<protein>
    <recommendedName>
        <fullName evidence="3">non-specific serine/threonine protein kinase</fullName>
        <ecNumber evidence="3">2.7.11.1</ecNumber>
    </recommendedName>
</protein>
<evidence type="ECO:0000256" key="6">
    <source>
        <dbReference type="ARBA" id="ARBA00022679"/>
    </source>
</evidence>
<keyword evidence="9 12" id="KW-0067">ATP-binding</keyword>
<feature type="compositionally biased region" description="Low complexity" evidence="13">
    <location>
        <begin position="452"/>
        <end position="462"/>
    </location>
</feature>
<feature type="compositionally biased region" description="Low complexity" evidence="13">
    <location>
        <begin position="377"/>
        <end position="388"/>
    </location>
</feature>